<protein>
    <recommendedName>
        <fullName evidence="3">Holin</fullName>
    </recommendedName>
</protein>
<keyword evidence="2" id="KW-1185">Reference proteome</keyword>
<proteinExistence type="predicted"/>
<comment type="caution">
    <text evidence="1">The sequence shown here is derived from an EMBL/GenBank/DDBJ whole genome shotgun (WGS) entry which is preliminary data.</text>
</comment>
<accession>A0ABW3JAJ4</accession>
<evidence type="ECO:0000313" key="2">
    <source>
        <dbReference type="Proteomes" id="UP001597102"/>
    </source>
</evidence>
<dbReference type="EMBL" id="JBHTJO010000001">
    <property type="protein sequence ID" value="MFD0986778.1"/>
    <property type="molecule type" value="Genomic_DNA"/>
</dbReference>
<name>A0ABW3JAJ4_9HYPH</name>
<reference evidence="2" key="1">
    <citation type="journal article" date="2019" name="Int. J. Syst. Evol. Microbiol.">
        <title>The Global Catalogue of Microorganisms (GCM) 10K type strain sequencing project: providing services to taxonomists for standard genome sequencing and annotation.</title>
        <authorList>
            <consortium name="The Broad Institute Genomics Platform"/>
            <consortium name="The Broad Institute Genome Sequencing Center for Infectious Disease"/>
            <person name="Wu L."/>
            <person name="Ma J."/>
        </authorList>
    </citation>
    <scope>NUCLEOTIDE SEQUENCE [LARGE SCALE GENOMIC DNA]</scope>
    <source>
        <strain evidence="2">CCUG 61697</strain>
    </source>
</reference>
<dbReference type="RefSeq" id="WP_379087537.1">
    <property type="nucleotide sequence ID" value="NZ_JBHTJO010000001.1"/>
</dbReference>
<gene>
    <name evidence="1" type="ORF">ACFQ2F_06665</name>
</gene>
<evidence type="ECO:0008006" key="3">
    <source>
        <dbReference type="Google" id="ProtNLM"/>
    </source>
</evidence>
<sequence length="80" mass="8235">MSALFKLLTAAPLKDYRTQVLGGLVFATGVANWLVGDLTLTELLQNLPAMVGGLGLSTLGAKVNGVKDVAAPARKAARAK</sequence>
<dbReference type="Proteomes" id="UP001597102">
    <property type="component" value="Unassembled WGS sequence"/>
</dbReference>
<organism evidence="1 2">
    <name type="scientific">Methyloligella solikamskensis</name>
    <dbReference type="NCBI Taxonomy" id="1177756"/>
    <lineage>
        <taxon>Bacteria</taxon>
        <taxon>Pseudomonadati</taxon>
        <taxon>Pseudomonadota</taxon>
        <taxon>Alphaproteobacteria</taxon>
        <taxon>Hyphomicrobiales</taxon>
        <taxon>Hyphomicrobiaceae</taxon>
        <taxon>Methyloligella</taxon>
    </lineage>
</organism>
<evidence type="ECO:0000313" key="1">
    <source>
        <dbReference type="EMBL" id="MFD0986778.1"/>
    </source>
</evidence>